<dbReference type="SUPFAM" id="SSF52279">
    <property type="entry name" value="Beta-D-glucan exohydrolase, C-terminal domain"/>
    <property type="match status" value="1"/>
</dbReference>
<feature type="domain" description="Fibronectin type III-like" evidence="3">
    <location>
        <begin position="575"/>
        <end position="645"/>
    </location>
</feature>
<dbReference type="PANTHER" id="PTHR42715:SF10">
    <property type="entry name" value="BETA-GLUCOSIDASE"/>
    <property type="match status" value="1"/>
</dbReference>
<evidence type="ECO:0000313" key="5">
    <source>
        <dbReference type="Proteomes" id="UP000199488"/>
    </source>
</evidence>
<keyword evidence="5" id="KW-1185">Reference proteome</keyword>
<evidence type="ECO:0000259" key="3">
    <source>
        <dbReference type="SMART" id="SM01217"/>
    </source>
</evidence>
<organism evidence="4 5">
    <name type="scientific">Marinococcus luteus</name>
    <dbReference type="NCBI Taxonomy" id="1122204"/>
    <lineage>
        <taxon>Bacteria</taxon>
        <taxon>Bacillati</taxon>
        <taxon>Bacillota</taxon>
        <taxon>Bacilli</taxon>
        <taxon>Bacillales</taxon>
        <taxon>Bacillaceae</taxon>
        <taxon>Marinococcus</taxon>
    </lineage>
</organism>
<evidence type="ECO:0000256" key="1">
    <source>
        <dbReference type="ARBA" id="ARBA00005336"/>
    </source>
</evidence>
<dbReference type="InterPro" id="IPR050288">
    <property type="entry name" value="Cellulose_deg_GH3"/>
</dbReference>
<reference evidence="4 5" key="1">
    <citation type="submission" date="2016-10" db="EMBL/GenBank/DDBJ databases">
        <authorList>
            <person name="de Groot N.N."/>
        </authorList>
    </citation>
    <scope>NUCLEOTIDE SEQUENCE [LARGE SCALE GENOMIC DNA]</scope>
    <source>
        <strain evidence="4 5">DSM 23126</strain>
    </source>
</reference>
<dbReference type="InterPro" id="IPR017853">
    <property type="entry name" value="GH"/>
</dbReference>
<dbReference type="Gene3D" id="3.40.50.1700">
    <property type="entry name" value="Glycoside hydrolase family 3 C-terminal domain"/>
    <property type="match status" value="1"/>
</dbReference>
<dbReference type="EMBL" id="FNNC01000001">
    <property type="protein sequence ID" value="SDW08963.1"/>
    <property type="molecule type" value="Genomic_DNA"/>
</dbReference>
<comment type="similarity">
    <text evidence="1">Belongs to the glycosyl hydrolase 3 family.</text>
</comment>
<dbReference type="RefSeq" id="WP_218130590.1">
    <property type="nucleotide sequence ID" value="NZ_FNNC01000001.1"/>
</dbReference>
<dbReference type="Gene3D" id="3.20.20.300">
    <property type="entry name" value="Glycoside hydrolase, family 3, N-terminal domain"/>
    <property type="match status" value="1"/>
</dbReference>
<dbReference type="InterPro" id="IPR002772">
    <property type="entry name" value="Glyco_hydro_3_C"/>
</dbReference>
<dbReference type="FunFam" id="2.60.40.10:FF:000495">
    <property type="entry name" value="Periplasmic beta-glucosidase"/>
    <property type="match status" value="1"/>
</dbReference>
<name>A0A1H2QP48_9BACI</name>
<dbReference type="AlphaFoldDB" id="A0A1H2QP48"/>
<dbReference type="SUPFAM" id="SSF51445">
    <property type="entry name" value="(Trans)glycosidases"/>
    <property type="match status" value="1"/>
</dbReference>
<dbReference type="PANTHER" id="PTHR42715">
    <property type="entry name" value="BETA-GLUCOSIDASE"/>
    <property type="match status" value="1"/>
</dbReference>
<dbReference type="InterPro" id="IPR036881">
    <property type="entry name" value="Glyco_hydro_3_C_sf"/>
</dbReference>
<dbReference type="Pfam" id="PF14310">
    <property type="entry name" value="Fn3-like"/>
    <property type="match status" value="1"/>
</dbReference>
<dbReference type="InterPro" id="IPR036962">
    <property type="entry name" value="Glyco_hydro_3_N_sf"/>
</dbReference>
<sequence>MLKNQTIIDQMTLEEKASMMSGKNFWNTQDIERLNIPSIMLTDGPHGLRKQGGKADHLGLNKSIPSTCFPTAATLANSWDESLLHDVGHYIGSEAVGEDVSVLLGPGLNIKRNPLGGRNFEYFSEDPFLSGKLAASMTRGIQSNGISACPKHFAVNSQEHLRMTIDEIVDERALHEIYLEGFRLAVEEGKPKTLMSAYNKVNGEYANEHLYLMQEVLYNQWNYEGVVVTDWGGNNDRIKGLLAGNQLEMPSTGGITDQEIVRKIKAEELEEEILDESVDRLLTLIFETQVTGAKKPVIDTQAHHQAAVEAAKRSMVLLKNEQDILPLKNEQKVAVIGDFAAVPRYQGAGSSLVQPTTLSSPWEALQKTTLNLSGYAKGFKRFGGNSAKLRGEAVTLAKESDVVLLFLGLDEGSEAEGIDRADMKLRNNQLKLAEELTSTHDNVVVVLSGGSIVEMPFASKVQGIIHAYLGGQGMGEALCDVLQGIYNPSGKLAETYPLQYNDVPSAPYYPGWEATAEHKESIYIGYRYFETKEVPVLFPFGFGLSYTSFEYSNMKVNNETISLTIKNTGARAGEEIAQLYVEPLDSQIFRARKELKGFVKVHLQPGEAREVTIPFNNKQAAYYNSEIHAWCLEGGRYTLNIGSSVQDIRLAQTITIEGEGHPLPYNKEKLPSYYSADVHHIRDEEFHALLGYTPPPLKWNRKQSLSHNDTLAQMKYKKGLGQLAYLLIVSIRKGLKAANEPLQANNVMFIMNMTFRQIPRFTSGKISKKAVSRVLKVINLGR</sequence>
<protein>
    <submittedName>
        <fullName evidence="4">Beta-glucosidase</fullName>
    </submittedName>
</protein>
<dbReference type="InterPro" id="IPR013783">
    <property type="entry name" value="Ig-like_fold"/>
</dbReference>
<dbReference type="Proteomes" id="UP000199488">
    <property type="component" value="Unassembled WGS sequence"/>
</dbReference>
<gene>
    <name evidence="4" type="ORF">SAMN05421781_0408</name>
</gene>
<dbReference type="STRING" id="1122204.SAMN05421781_0408"/>
<dbReference type="GO" id="GO:0005975">
    <property type="term" value="P:carbohydrate metabolic process"/>
    <property type="evidence" value="ECO:0007669"/>
    <property type="project" value="InterPro"/>
</dbReference>
<keyword evidence="2" id="KW-0378">Hydrolase</keyword>
<dbReference type="InterPro" id="IPR026891">
    <property type="entry name" value="Fn3-like"/>
</dbReference>
<dbReference type="Pfam" id="PF00933">
    <property type="entry name" value="Glyco_hydro_3"/>
    <property type="match status" value="1"/>
</dbReference>
<proteinExistence type="inferred from homology"/>
<dbReference type="GO" id="GO:0008422">
    <property type="term" value="F:beta-glucosidase activity"/>
    <property type="evidence" value="ECO:0007669"/>
    <property type="project" value="UniProtKB-ARBA"/>
</dbReference>
<accession>A0A1H2QP48</accession>
<dbReference type="PRINTS" id="PR00133">
    <property type="entry name" value="GLHYDRLASE3"/>
</dbReference>
<dbReference type="Pfam" id="PF01915">
    <property type="entry name" value="Glyco_hydro_3_C"/>
    <property type="match status" value="1"/>
</dbReference>
<evidence type="ECO:0000313" key="4">
    <source>
        <dbReference type="EMBL" id="SDW08963.1"/>
    </source>
</evidence>
<dbReference type="SMART" id="SM01217">
    <property type="entry name" value="Fn3_like"/>
    <property type="match status" value="1"/>
</dbReference>
<dbReference type="Gene3D" id="2.60.40.10">
    <property type="entry name" value="Immunoglobulins"/>
    <property type="match status" value="1"/>
</dbReference>
<dbReference type="InterPro" id="IPR001764">
    <property type="entry name" value="Glyco_hydro_3_N"/>
</dbReference>
<evidence type="ECO:0000256" key="2">
    <source>
        <dbReference type="ARBA" id="ARBA00022801"/>
    </source>
</evidence>